<keyword evidence="1" id="KW-0812">Transmembrane</keyword>
<dbReference type="PANTHER" id="PTHR44757:SF2">
    <property type="entry name" value="BIOFILM ARCHITECTURE MAINTENANCE PROTEIN MBAA"/>
    <property type="match status" value="1"/>
</dbReference>
<dbReference type="CDD" id="cd01948">
    <property type="entry name" value="EAL"/>
    <property type="match status" value="1"/>
</dbReference>
<evidence type="ECO:0000259" key="3">
    <source>
        <dbReference type="PROSITE" id="PS50113"/>
    </source>
</evidence>
<proteinExistence type="predicted"/>
<evidence type="ECO:0000313" key="6">
    <source>
        <dbReference type="EMBL" id="REL26168.1"/>
    </source>
</evidence>
<protein>
    <submittedName>
        <fullName evidence="6">EAL domain-containing protein</fullName>
    </submittedName>
</protein>
<gene>
    <name evidence="6" type="ORF">DXX93_05945</name>
</gene>
<dbReference type="InterPro" id="IPR015943">
    <property type="entry name" value="WD40/YVTN_repeat-like_dom_sf"/>
</dbReference>
<dbReference type="SMART" id="SM00091">
    <property type="entry name" value="PAS"/>
    <property type="match status" value="1"/>
</dbReference>
<dbReference type="Proteomes" id="UP000256478">
    <property type="component" value="Unassembled WGS sequence"/>
</dbReference>
<dbReference type="InterPro" id="IPR052155">
    <property type="entry name" value="Biofilm_reg_signaling"/>
</dbReference>
<dbReference type="InterPro" id="IPR029787">
    <property type="entry name" value="Nucleotide_cyclase"/>
</dbReference>
<dbReference type="Gene3D" id="2.130.10.10">
    <property type="entry name" value="YVTN repeat-like/Quinoprotein amine dehydrogenase"/>
    <property type="match status" value="2"/>
</dbReference>
<dbReference type="Pfam" id="PF08447">
    <property type="entry name" value="PAS_3"/>
    <property type="match status" value="1"/>
</dbReference>
<dbReference type="Pfam" id="PF00990">
    <property type="entry name" value="GGDEF"/>
    <property type="match status" value="1"/>
</dbReference>
<dbReference type="SUPFAM" id="SSF141868">
    <property type="entry name" value="EAL domain-like"/>
    <property type="match status" value="1"/>
</dbReference>
<dbReference type="InterPro" id="IPR013783">
    <property type="entry name" value="Ig-like_fold"/>
</dbReference>
<dbReference type="Gene3D" id="3.30.70.270">
    <property type="match status" value="1"/>
</dbReference>
<dbReference type="Gene3D" id="2.60.40.10">
    <property type="entry name" value="Immunoglobulins"/>
    <property type="match status" value="1"/>
</dbReference>
<dbReference type="CDD" id="cd00130">
    <property type="entry name" value="PAS"/>
    <property type="match status" value="1"/>
</dbReference>
<feature type="domain" description="GGDEF" evidence="5">
    <location>
        <begin position="1135"/>
        <end position="1268"/>
    </location>
</feature>
<comment type="caution">
    <text evidence="6">The sequence shown here is derived from an EMBL/GenBank/DDBJ whole genome shotgun (WGS) entry which is preliminary data.</text>
</comment>
<feature type="domain" description="PAC" evidence="3">
    <location>
        <begin position="1055"/>
        <end position="1107"/>
    </location>
</feature>
<dbReference type="SMART" id="SM00086">
    <property type="entry name" value="PAC"/>
    <property type="match status" value="2"/>
</dbReference>
<feature type="transmembrane region" description="Helical" evidence="1">
    <location>
        <begin position="37"/>
        <end position="56"/>
    </location>
</feature>
<accession>A0A3E0TNT4</accession>
<dbReference type="InterPro" id="IPR001633">
    <property type="entry name" value="EAL_dom"/>
</dbReference>
<dbReference type="SMART" id="SM00267">
    <property type="entry name" value="GGDEF"/>
    <property type="match status" value="1"/>
</dbReference>
<dbReference type="CDD" id="cd01949">
    <property type="entry name" value="GGDEF"/>
    <property type="match status" value="1"/>
</dbReference>
<evidence type="ECO:0000313" key="7">
    <source>
        <dbReference type="Proteomes" id="UP000256478"/>
    </source>
</evidence>
<dbReference type="SUPFAM" id="SSF55785">
    <property type="entry name" value="PYP-like sensor domain (PAS domain)"/>
    <property type="match status" value="2"/>
</dbReference>
<dbReference type="InterPro" id="IPR000700">
    <property type="entry name" value="PAS-assoc_C"/>
</dbReference>
<dbReference type="NCBIfam" id="TIGR00254">
    <property type="entry name" value="GGDEF"/>
    <property type="match status" value="1"/>
</dbReference>
<dbReference type="PROSITE" id="PS50113">
    <property type="entry name" value="PAC"/>
    <property type="match status" value="2"/>
</dbReference>
<evidence type="ECO:0000259" key="2">
    <source>
        <dbReference type="PROSITE" id="PS50112"/>
    </source>
</evidence>
<dbReference type="Gene3D" id="3.20.20.450">
    <property type="entry name" value="EAL domain"/>
    <property type="match status" value="1"/>
</dbReference>
<dbReference type="Pfam" id="PF07495">
    <property type="entry name" value="Y_Y_Y"/>
    <property type="match status" value="1"/>
</dbReference>
<dbReference type="InterPro" id="IPR013655">
    <property type="entry name" value="PAS_fold_3"/>
</dbReference>
<dbReference type="InterPro" id="IPR000160">
    <property type="entry name" value="GGDEF_dom"/>
</dbReference>
<dbReference type="PROSITE" id="PS50112">
    <property type="entry name" value="PAS"/>
    <property type="match status" value="1"/>
</dbReference>
<dbReference type="SMART" id="SM00052">
    <property type="entry name" value="EAL"/>
    <property type="match status" value="1"/>
</dbReference>
<dbReference type="Pfam" id="PF13426">
    <property type="entry name" value="PAS_9"/>
    <property type="match status" value="1"/>
</dbReference>
<dbReference type="Gene3D" id="3.30.450.20">
    <property type="entry name" value="PAS domain"/>
    <property type="match status" value="2"/>
</dbReference>
<dbReference type="SUPFAM" id="SSF55073">
    <property type="entry name" value="Nucleotide cyclase"/>
    <property type="match status" value="1"/>
</dbReference>
<dbReference type="InterPro" id="IPR011110">
    <property type="entry name" value="Reg_prop"/>
</dbReference>
<dbReference type="Pfam" id="PF00563">
    <property type="entry name" value="EAL"/>
    <property type="match status" value="1"/>
</dbReference>
<evidence type="ECO:0000259" key="4">
    <source>
        <dbReference type="PROSITE" id="PS50883"/>
    </source>
</evidence>
<dbReference type="InterPro" id="IPR035965">
    <property type="entry name" value="PAS-like_dom_sf"/>
</dbReference>
<dbReference type="SUPFAM" id="SSF63829">
    <property type="entry name" value="Calcium-dependent phosphotriesterase"/>
    <property type="match status" value="2"/>
</dbReference>
<name>A0A3E0TNT4_9GAMM</name>
<dbReference type="InterPro" id="IPR000014">
    <property type="entry name" value="PAS"/>
</dbReference>
<dbReference type="InterPro" id="IPR035919">
    <property type="entry name" value="EAL_sf"/>
</dbReference>
<dbReference type="Pfam" id="PF07494">
    <property type="entry name" value="Reg_prop"/>
    <property type="match status" value="2"/>
</dbReference>
<keyword evidence="1" id="KW-0472">Membrane</keyword>
<dbReference type="OrthoDB" id="9804951at2"/>
<dbReference type="InterPro" id="IPR043128">
    <property type="entry name" value="Rev_trsase/Diguanyl_cyclase"/>
</dbReference>
<dbReference type="InterPro" id="IPR011123">
    <property type="entry name" value="Y_Y_Y"/>
</dbReference>
<keyword evidence="1" id="KW-1133">Transmembrane helix</keyword>
<sequence>MLSIKCKQIIIISDLVQLSSCKANNLAVLSINKPSPFWLFLFSLFVLLTTSVTSFASNTVSDFKFQQLTTVDGLSQSYVFSIIQDEQGFMWFATADGLNRYDGHEFVHYRHDMKDANSIADNYIRTLFIDSQQTLWVGTGNGLSRYNPATNDFTNYTRNETARNTLSDNVIWTIDEIRADNIHAQLAGTQLLVATDTGLHQFNTATGEFTLVRNESNNESFSAVKSIHQDGKGNFWLGTFDDGAYLANQNFTLVKHLKENTTTTSQWNFTIDASSIFDIKQVAENYWLATDNGIYIVDKNYQLQHHLNQKSTNYQLLSNQVRSILATKGSELWVGSKEGINAIDLLTLSTVQVAKRGSAPNEFEEPWVMTSFQDKVGNLWFGTYGGGVKVHKISSRLLQSGPHTSDTGDLWLSSFAQDDNGLVWFTNESGQLFQQAVDGDSAELVNVPLDVAQIHYKDERTLWLKTYGEALYELDINSLALKKHINWPPSAQSLQELVAIDEAICQINSAGHLSCFSGQTEQSQTFIPEGEQAITLLQDHSVDSLLLLTESQTIYRFSIAEQRFELVYSLSETELQSLMVSNMQLKRQNLWLAASGKGIIHVDLVTNKISTFSENNGLNNSYIADMLMSADSNLWFATNKGIGVIDSKTKILKQFDRDYGLDHIEFNAHSALLTSQGWAYVGSPKGYIRFRPQQLFNAQQQLNTPVINDVTIANKSIKTLPAFSEQELPLNLANAKSFTIGYRDFPLSFEFVSPNPALANQTIYRYRLIGLEETWIDTTPDNRRATYTNLSPGHYSFEIEVFDVFAPELTQRSQLNFTISPPWWLSTSAIVLYGLATILLLTYFVQQLRHRHEYLYQIKKSEERLKLSLWGSGDEMWDWNVHSQKIFRSNIWGILDFPQDGKRNVGAEQTNIHPNDIKRVTAAIEEHFDKKTDHFETTYRVMDKQENWVWVLDRGKVVERDEQGTPVRMTGTLKDITQIKKAEERLKLFAKCIENISDAVVIYDRQFATIDVNESFTRITGQSKAEVMGEQLQFNRYPNTFSQAIKKQLMVEGSWQGEIESLRDDEQLYYCDLTLDAIRDESGNISHFVGVFSDVTERKKSDAELRRLANSDTLTGLPNRSYFQANQLRLVKSKTAHALLVFDLDNFKKINDSMGHQVGDMILVEVAKRIARIGGKRISVYRLGGDEFSVIIENTNDIHTVTTLAKEILNSIAQPLKIKNQEIVLFSSIGIVLYPEDGATPAELLKNADTAMYHAKDNGGNRYQFFSDSMNKQAVKRIQIETLIRHGLKEDYFSVFYQPKIDIASGKVAGMEALVRFETPTKGIISPLAFIPISEETGQIIDIGEIVLRKSCFATKRWIDAGLFDGRVAVNLSAVQFTQPNLPQMIANILAESQLPAKHLELEITEGTVMDSPQQAIDTMLQIRSMGIHLALDDFGTGYSSLAYLKKFPLNTLKIDKAFVDDIESSDQGRNMVATIVTIAHNLGMQVVAEGVENNNQLSFLSGLGCEQLQGYLYSKPLPENDFQKYLLSYQITDKSTNFLHS</sequence>
<dbReference type="NCBIfam" id="TIGR00229">
    <property type="entry name" value="sensory_box"/>
    <property type="match status" value="1"/>
</dbReference>
<dbReference type="EMBL" id="QUOU01000001">
    <property type="protein sequence ID" value="REL26168.1"/>
    <property type="molecule type" value="Genomic_DNA"/>
</dbReference>
<feature type="domain" description="EAL" evidence="4">
    <location>
        <begin position="1277"/>
        <end position="1531"/>
    </location>
</feature>
<organism evidence="6 7">
    <name type="scientific">Thalassotalea euphylliae</name>
    <dbReference type="NCBI Taxonomy" id="1655234"/>
    <lineage>
        <taxon>Bacteria</taxon>
        <taxon>Pseudomonadati</taxon>
        <taxon>Pseudomonadota</taxon>
        <taxon>Gammaproteobacteria</taxon>
        <taxon>Alteromonadales</taxon>
        <taxon>Colwelliaceae</taxon>
        <taxon>Thalassotalea</taxon>
    </lineage>
</organism>
<evidence type="ECO:0000259" key="5">
    <source>
        <dbReference type="PROSITE" id="PS50887"/>
    </source>
</evidence>
<dbReference type="PROSITE" id="PS50887">
    <property type="entry name" value="GGDEF"/>
    <property type="match status" value="1"/>
</dbReference>
<feature type="domain" description="PAC" evidence="3">
    <location>
        <begin position="935"/>
        <end position="988"/>
    </location>
</feature>
<feature type="domain" description="PAS" evidence="2">
    <location>
        <begin position="985"/>
        <end position="1032"/>
    </location>
</feature>
<dbReference type="PROSITE" id="PS50883">
    <property type="entry name" value="EAL"/>
    <property type="match status" value="1"/>
</dbReference>
<dbReference type="InterPro" id="IPR001610">
    <property type="entry name" value="PAC"/>
</dbReference>
<evidence type="ECO:0000256" key="1">
    <source>
        <dbReference type="SAM" id="Phobius"/>
    </source>
</evidence>
<reference evidence="6 7" key="1">
    <citation type="submission" date="2018-08" db="EMBL/GenBank/DDBJ databases">
        <title>Thalassotalea euphylliae genome.</title>
        <authorList>
            <person name="Summers S."/>
            <person name="Rice S.A."/>
            <person name="Freckelton M.L."/>
            <person name="Nedved B.T."/>
            <person name="Hadfield M.G."/>
        </authorList>
    </citation>
    <scope>NUCLEOTIDE SEQUENCE [LARGE SCALE GENOMIC DNA]</scope>
    <source>
        <strain evidence="6 7">H1</strain>
    </source>
</reference>
<dbReference type="PANTHER" id="PTHR44757">
    <property type="entry name" value="DIGUANYLATE CYCLASE DGCP"/>
    <property type="match status" value="1"/>
</dbReference>